<name>A0A7E6CRH5_9CHIR</name>
<feature type="compositionally biased region" description="Basic and acidic residues" evidence="1">
    <location>
        <begin position="9"/>
        <end position="28"/>
    </location>
</feature>
<organism evidence="2 3">
    <name type="scientific">Phyllostomus discolor</name>
    <name type="common">pale spear-nosed bat</name>
    <dbReference type="NCBI Taxonomy" id="89673"/>
    <lineage>
        <taxon>Eukaryota</taxon>
        <taxon>Metazoa</taxon>
        <taxon>Chordata</taxon>
        <taxon>Craniata</taxon>
        <taxon>Vertebrata</taxon>
        <taxon>Euteleostomi</taxon>
        <taxon>Mammalia</taxon>
        <taxon>Eutheria</taxon>
        <taxon>Laurasiatheria</taxon>
        <taxon>Chiroptera</taxon>
        <taxon>Yangochiroptera</taxon>
        <taxon>Phyllostomidae</taxon>
        <taxon>Phyllostominae</taxon>
        <taxon>Phyllostomus</taxon>
    </lineage>
</organism>
<dbReference type="InParanoid" id="A0A7E6CRH5"/>
<evidence type="ECO:0000313" key="3">
    <source>
        <dbReference type="RefSeq" id="XP_035869456.1"/>
    </source>
</evidence>
<proteinExistence type="predicted"/>
<dbReference type="GeneID" id="118497829"/>
<evidence type="ECO:0000256" key="1">
    <source>
        <dbReference type="SAM" id="MobiDB-lite"/>
    </source>
</evidence>
<dbReference type="KEGG" id="pdic:118497829"/>
<sequence>MEEAALGEPWERRKTSSEEGKRSHEISRRRGLPCAHHRAWVRAGLSSWGDGMDGPGVALSPDRPRLQPHRPRLQSPASTIPLPSSIKGLFLTSRPPAALLPWSVPDSLALPTKKKTVKLFWQDESWLGATEAPGAASGPAPPCGPPWSLSPWTPPGWSTCSSPVPRTCCLPRKPMRFLKGRPHI</sequence>
<protein>
    <submittedName>
        <fullName evidence="3">FH1/FH2 domain-containing protein 1-like</fullName>
    </submittedName>
</protein>
<evidence type="ECO:0000313" key="2">
    <source>
        <dbReference type="Proteomes" id="UP000504628"/>
    </source>
</evidence>
<keyword evidence="2" id="KW-1185">Reference proteome</keyword>
<dbReference type="RefSeq" id="XP_035869456.1">
    <property type="nucleotide sequence ID" value="XM_036013563.1"/>
</dbReference>
<dbReference type="Proteomes" id="UP000504628">
    <property type="component" value="Chromosome 12"/>
</dbReference>
<dbReference type="AlphaFoldDB" id="A0A7E6CRH5"/>
<feature type="region of interest" description="Disordered" evidence="1">
    <location>
        <begin position="1"/>
        <end position="30"/>
    </location>
</feature>
<reference evidence="3" key="1">
    <citation type="submission" date="2025-08" db="UniProtKB">
        <authorList>
            <consortium name="RefSeq"/>
        </authorList>
    </citation>
    <scope>IDENTIFICATION</scope>
    <source>
        <tissue evidence="3">Muscle</tissue>
    </source>
</reference>
<feature type="region of interest" description="Disordered" evidence="1">
    <location>
        <begin position="51"/>
        <end position="79"/>
    </location>
</feature>
<gene>
    <name evidence="3" type="primary">LOC118497829</name>
</gene>
<accession>A0A7E6CRH5</accession>